<name>A0A3S4BRG4_9PEZI</name>
<feature type="compositionally biased region" description="Polar residues" evidence="1">
    <location>
        <begin position="9"/>
        <end position="27"/>
    </location>
</feature>
<evidence type="ECO:0000313" key="3">
    <source>
        <dbReference type="Proteomes" id="UP000289323"/>
    </source>
</evidence>
<organism evidence="2 3">
    <name type="scientific">Thermothielavioides terrestris</name>
    <dbReference type="NCBI Taxonomy" id="2587410"/>
    <lineage>
        <taxon>Eukaryota</taxon>
        <taxon>Fungi</taxon>
        <taxon>Dikarya</taxon>
        <taxon>Ascomycota</taxon>
        <taxon>Pezizomycotina</taxon>
        <taxon>Sordariomycetes</taxon>
        <taxon>Sordariomycetidae</taxon>
        <taxon>Sordariales</taxon>
        <taxon>Chaetomiaceae</taxon>
        <taxon>Thermothielavioides</taxon>
    </lineage>
</organism>
<feature type="region of interest" description="Disordered" evidence="1">
    <location>
        <begin position="1"/>
        <end position="27"/>
    </location>
</feature>
<dbReference type="AlphaFoldDB" id="A0A3S4BRG4"/>
<proteinExistence type="predicted"/>
<evidence type="ECO:0000256" key="1">
    <source>
        <dbReference type="SAM" id="MobiDB-lite"/>
    </source>
</evidence>
<evidence type="ECO:0000313" key="2">
    <source>
        <dbReference type="EMBL" id="SPQ27191.1"/>
    </source>
</evidence>
<dbReference type="Proteomes" id="UP000289323">
    <property type="component" value="Unassembled WGS sequence"/>
</dbReference>
<sequence>MSAKRPWSIASTTVDSPQSASGSTVLPDTSTSMLLKWVYNVSDVTVSEKLYRIVSQRGASNTGGK</sequence>
<accession>A0A3S4BRG4</accession>
<dbReference type="EMBL" id="OUUZ01000019">
    <property type="protein sequence ID" value="SPQ27191.1"/>
    <property type="molecule type" value="Genomic_DNA"/>
</dbReference>
<protein>
    <submittedName>
        <fullName evidence="2">C00be291-d1b1-4b29-9e0b-b4075eff0538</fullName>
    </submittedName>
</protein>
<reference evidence="2 3" key="1">
    <citation type="submission" date="2018-04" db="EMBL/GenBank/DDBJ databases">
        <authorList>
            <person name="Huttner S."/>
            <person name="Dainat J."/>
        </authorList>
    </citation>
    <scope>NUCLEOTIDE SEQUENCE [LARGE SCALE GENOMIC DNA]</scope>
</reference>
<gene>
    <name evidence="2" type="ORF">TT172_LOCUS9610</name>
</gene>